<keyword evidence="4" id="KW-1185">Reference proteome</keyword>
<dbReference type="Gene3D" id="3.90.1640.10">
    <property type="entry name" value="inorganic pyrophosphatase (n-terminal core)"/>
    <property type="match status" value="1"/>
</dbReference>
<dbReference type="Pfam" id="PF02272">
    <property type="entry name" value="DHHA1"/>
    <property type="match status" value="1"/>
</dbReference>
<evidence type="ECO:0000313" key="4">
    <source>
        <dbReference type="Proteomes" id="UP000078148"/>
    </source>
</evidence>
<feature type="domain" description="DHHA1" evidence="2">
    <location>
        <begin position="240"/>
        <end position="324"/>
    </location>
</feature>
<dbReference type="InterPro" id="IPR038763">
    <property type="entry name" value="DHH_sf"/>
</dbReference>
<accession>A0A172ZG04</accession>
<dbReference type="InterPro" id="IPR003156">
    <property type="entry name" value="DHHA1_dom"/>
</dbReference>
<dbReference type="InterPro" id="IPR001667">
    <property type="entry name" value="DDH_dom"/>
</dbReference>
<proteinExistence type="predicted"/>
<dbReference type="EMBL" id="CP013023">
    <property type="protein sequence ID" value="ANF96566.1"/>
    <property type="molecule type" value="Genomic_DNA"/>
</dbReference>
<dbReference type="STRING" id="1616788.AR543_11465"/>
<organism evidence="3 4">
    <name type="scientific">Paenibacillus bovis</name>
    <dbReference type="NCBI Taxonomy" id="1616788"/>
    <lineage>
        <taxon>Bacteria</taxon>
        <taxon>Bacillati</taxon>
        <taxon>Bacillota</taxon>
        <taxon>Bacilli</taxon>
        <taxon>Bacillales</taxon>
        <taxon>Paenibacillaceae</taxon>
        <taxon>Paenibacillus</taxon>
    </lineage>
</organism>
<dbReference type="KEGG" id="pbv:AR543_11465"/>
<reference evidence="4" key="1">
    <citation type="submission" date="2015-10" db="EMBL/GenBank/DDBJ databases">
        <title>Genome of Paenibacillus bovis sp. nov.</title>
        <authorList>
            <person name="Wu Z."/>
            <person name="Gao C."/>
            <person name="Liu Z."/>
            <person name="Zheng H."/>
        </authorList>
    </citation>
    <scope>NUCLEOTIDE SEQUENCE [LARGE SCALE GENOMIC DNA]</scope>
    <source>
        <strain evidence="4">BD3526</strain>
    </source>
</reference>
<gene>
    <name evidence="3" type="ORF">AR543_11465</name>
</gene>
<dbReference type="Proteomes" id="UP000078148">
    <property type="component" value="Chromosome"/>
</dbReference>
<evidence type="ECO:0000259" key="2">
    <source>
        <dbReference type="Pfam" id="PF02272"/>
    </source>
</evidence>
<protein>
    <submittedName>
        <fullName evidence="3">Exopolyphosphatase</fullName>
    </submittedName>
</protein>
<dbReference type="GO" id="GO:0003676">
    <property type="term" value="F:nucleic acid binding"/>
    <property type="evidence" value="ECO:0007669"/>
    <property type="project" value="InterPro"/>
</dbReference>
<dbReference type="AlphaFoldDB" id="A0A172ZG04"/>
<evidence type="ECO:0000313" key="3">
    <source>
        <dbReference type="EMBL" id="ANF96566.1"/>
    </source>
</evidence>
<evidence type="ECO:0000259" key="1">
    <source>
        <dbReference type="Pfam" id="PF01368"/>
    </source>
</evidence>
<dbReference type="PANTHER" id="PTHR47618:SF1">
    <property type="entry name" value="BIFUNCTIONAL OLIGORIBONUCLEASE AND PAP PHOSPHATASE NRNA"/>
    <property type="match status" value="1"/>
</dbReference>
<dbReference type="Pfam" id="PF01368">
    <property type="entry name" value="DHH"/>
    <property type="match status" value="1"/>
</dbReference>
<feature type="domain" description="DDH" evidence="1">
    <location>
        <begin position="21"/>
        <end position="162"/>
    </location>
</feature>
<dbReference type="RefSeq" id="WP_060534528.1">
    <property type="nucleotide sequence ID" value="NZ_CP013023.1"/>
</dbReference>
<dbReference type="PANTHER" id="PTHR47618">
    <property type="entry name" value="BIFUNCTIONAL OLIGORIBONUCLEASE AND PAP PHOSPHATASE NRNA"/>
    <property type="match status" value="1"/>
</dbReference>
<dbReference type="OrthoDB" id="9803668at2"/>
<sequence>MQTYEQALLDAKAFVEKHDDFLVVSHVQPDGDAVSSTVAVGWLLSCLGKKFTLVNEGPIPKRMNYLTLSDQIINQLSDGGQREYQNIICVDCADFKRVGMVKEWMAESANILNIDHHPTNDGFGTVNVIKADAAATAEVLYDWINCFDIEWTTAAAEAIYTGLLTDTGGFRYSSTSPKVMEISSRLLELGVNGPELAETLLEEVTLAQVKVLALALSTLELTADGKIAYVHVTPEHMVISGAENEDLEGIVNFTRNIQGVEVGIFFKVINDNAVKASMRSAGKVDVAAIAQHFDGGGHIKAAGCRLEGSLGEVIEKVVQRVKEFL</sequence>
<name>A0A172ZG04_9BACL</name>
<dbReference type="InterPro" id="IPR051319">
    <property type="entry name" value="Oligoribo/pAp-PDE_c-di-AMP_PDE"/>
</dbReference>
<reference evidence="3 4" key="2">
    <citation type="journal article" date="2016" name="Int. J. Syst. Evol. Microbiol.">
        <title>Paenibacillus bovis sp. nov., isolated from raw yak (Bos grunniens) milk.</title>
        <authorList>
            <person name="Gao C."/>
            <person name="Han J."/>
            <person name="Liu Z."/>
            <person name="Xu X."/>
            <person name="Hang F."/>
            <person name="Wu Z."/>
        </authorList>
    </citation>
    <scope>NUCLEOTIDE SEQUENCE [LARGE SCALE GENOMIC DNA]</scope>
    <source>
        <strain evidence="3 4">BD3526</strain>
    </source>
</reference>
<dbReference type="Gene3D" id="3.10.310.30">
    <property type="match status" value="1"/>
</dbReference>
<dbReference type="SUPFAM" id="SSF64182">
    <property type="entry name" value="DHH phosphoesterases"/>
    <property type="match status" value="1"/>
</dbReference>